<reference evidence="2 3" key="1">
    <citation type="submission" date="2017-09" db="EMBL/GenBank/DDBJ databases">
        <title>Depth-based differentiation of microbial function through sediment-hosted aquifers and enrichment of novel symbionts in the deep terrestrial subsurface.</title>
        <authorList>
            <person name="Probst A.J."/>
            <person name="Ladd B."/>
            <person name="Jarett J.K."/>
            <person name="Geller-Mcgrath D.E."/>
            <person name="Sieber C.M."/>
            <person name="Emerson J.B."/>
            <person name="Anantharaman K."/>
            <person name="Thomas B.C."/>
            <person name="Malmstrom R."/>
            <person name="Stieglmeier M."/>
            <person name="Klingl A."/>
            <person name="Woyke T."/>
            <person name="Ryan C.M."/>
            <person name="Banfield J.F."/>
        </authorList>
    </citation>
    <scope>NUCLEOTIDE SEQUENCE [LARGE SCALE GENOMIC DNA]</scope>
    <source>
        <strain evidence="2">CG11_big_fil_rev_8_21_14_0_20_39_10</strain>
    </source>
</reference>
<protein>
    <submittedName>
        <fullName evidence="2">Uncharacterized protein</fullName>
    </submittedName>
</protein>
<evidence type="ECO:0000313" key="2">
    <source>
        <dbReference type="EMBL" id="PIR13566.1"/>
    </source>
</evidence>
<proteinExistence type="predicted"/>
<feature type="region of interest" description="Disordered" evidence="1">
    <location>
        <begin position="1"/>
        <end position="23"/>
    </location>
</feature>
<accession>A0A2M6K9I9</accession>
<comment type="caution">
    <text evidence="2">The sequence shown here is derived from an EMBL/GenBank/DDBJ whole genome shotgun (WGS) entry which is preliminary data.</text>
</comment>
<gene>
    <name evidence="2" type="ORF">COV49_01805</name>
</gene>
<name>A0A2M6K9I9_9BACT</name>
<dbReference type="AlphaFoldDB" id="A0A2M6K9I9"/>
<dbReference type="EMBL" id="PCWW01000030">
    <property type="protein sequence ID" value="PIR13566.1"/>
    <property type="molecule type" value="Genomic_DNA"/>
</dbReference>
<evidence type="ECO:0000313" key="3">
    <source>
        <dbReference type="Proteomes" id="UP000230869"/>
    </source>
</evidence>
<organism evidence="2 3">
    <name type="scientific">Candidatus Falkowbacteria bacterium CG11_big_fil_rev_8_21_14_0_20_39_10</name>
    <dbReference type="NCBI Taxonomy" id="1974570"/>
    <lineage>
        <taxon>Bacteria</taxon>
        <taxon>Candidatus Falkowiibacteriota</taxon>
    </lineage>
</organism>
<evidence type="ECO:0000256" key="1">
    <source>
        <dbReference type="SAM" id="MobiDB-lite"/>
    </source>
</evidence>
<dbReference type="Proteomes" id="UP000230869">
    <property type="component" value="Unassembled WGS sequence"/>
</dbReference>
<sequence length="82" mass="9486">MDPAIAPRIYGQRMASGDKTSQKTTQVEIGVNPSRCPDCGLFAVKITIMPDNRWWVVTNNISEQGLDDHRFNRQKMLHRRRM</sequence>